<feature type="compositionally biased region" description="Basic residues" evidence="1">
    <location>
        <begin position="639"/>
        <end position="648"/>
    </location>
</feature>
<organism evidence="2 3">
    <name type="scientific">Sungouiella intermedia</name>
    <dbReference type="NCBI Taxonomy" id="45354"/>
    <lineage>
        <taxon>Eukaryota</taxon>
        <taxon>Fungi</taxon>
        <taxon>Dikarya</taxon>
        <taxon>Ascomycota</taxon>
        <taxon>Saccharomycotina</taxon>
        <taxon>Pichiomycetes</taxon>
        <taxon>Metschnikowiaceae</taxon>
        <taxon>Sungouiella</taxon>
    </lineage>
</organism>
<dbReference type="EMBL" id="LT635764">
    <property type="protein sequence ID" value="SGZ49458.1"/>
    <property type="molecule type" value="Genomic_DNA"/>
</dbReference>
<evidence type="ECO:0000313" key="2">
    <source>
        <dbReference type="EMBL" id="SGZ49458.1"/>
    </source>
</evidence>
<sequence length="701" mass="78154">MFLSQADLKRPHAAHLPTPAQMAAVFKKPRILGESANSPAATPASLPHILQPLLLLTQCVPANIYPVVSEPFAVSDFFVDVETNHSQKYSDQMKLVLAKFPPPIAPAKSSNLPYNGVGIMVPFVYPPIPVLRPDAYLADPPITKKRGRKSASQLLAIANANLSSHLGVENVDFHPVMAPLPFPPPNYMSYPLISDQSTLTPNEVFSSWIAALEHLPRSDMVVASAAGSIFDLRAQAEADGLTVAKLDRIVQLSRHESDPEAEDDRSDSEELILDSGYEDYAEYADQVDISTAYDPHAQNKHIGKVVVDLPIKTDFVQVSPLVSSQGRTLAKRPAASFEYSDRDIEEQTEFAMPETVVTNGARDITNAVGAQKERRRQELLQSVREIEDFASANRDEIYASKKLALLARLRTLQQSKISFDDSKTLTDDRELDYYLTELQARRDMDLLRLKMYHTYEKLKCAYAFYHTSNKAYKNMNFLMINKLQKLRNFFEYQRQVFHDATNLKNESDVFNIRSKESAKTYNGFTENDYLGAIKEIFRESVVNEDKGLPLDSHPNFDSAQYSKVFTDREHQANVHDMMPLVTEEEFKLIVGDAPQKAGPTKDANGKTKSARHPIFQSLLYDPVTSGSDTNGSDGGAPTFKRRPGRRAAPKPVFGDSTAKQNTEAALVAKIMKQFIGPAAASADELSNDLELIGIETRWPVK</sequence>
<name>A0A1L0BGS6_9ASCO</name>
<feature type="region of interest" description="Disordered" evidence="1">
    <location>
        <begin position="622"/>
        <end position="657"/>
    </location>
</feature>
<protein>
    <submittedName>
        <fullName evidence="2">CIC11C00000004261</fullName>
    </submittedName>
</protein>
<reference evidence="2 3" key="1">
    <citation type="submission" date="2016-10" db="EMBL/GenBank/DDBJ databases">
        <authorList>
            <person name="de Groot N.N."/>
        </authorList>
    </citation>
    <scope>NUCLEOTIDE SEQUENCE [LARGE SCALE GENOMIC DNA]</scope>
    <source>
        <strain evidence="2 3">PYCC 4715</strain>
    </source>
</reference>
<evidence type="ECO:0000256" key="1">
    <source>
        <dbReference type="SAM" id="MobiDB-lite"/>
    </source>
</evidence>
<accession>A0A1L0BGS6</accession>
<dbReference type="AlphaFoldDB" id="A0A1L0BGS6"/>
<proteinExistence type="predicted"/>
<dbReference type="Proteomes" id="UP000182259">
    <property type="component" value="Chromosome I"/>
</dbReference>
<evidence type="ECO:0000313" key="3">
    <source>
        <dbReference type="Proteomes" id="UP000182259"/>
    </source>
</evidence>
<gene>
    <name evidence="2" type="ORF">SAMEA4029009_CIC11G00000004261</name>
</gene>